<name>A0ABQ9HVB1_9NEOP</name>
<organism evidence="2 3">
    <name type="scientific">Dryococelus australis</name>
    <dbReference type="NCBI Taxonomy" id="614101"/>
    <lineage>
        <taxon>Eukaryota</taxon>
        <taxon>Metazoa</taxon>
        <taxon>Ecdysozoa</taxon>
        <taxon>Arthropoda</taxon>
        <taxon>Hexapoda</taxon>
        <taxon>Insecta</taxon>
        <taxon>Pterygota</taxon>
        <taxon>Neoptera</taxon>
        <taxon>Polyneoptera</taxon>
        <taxon>Phasmatodea</taxon>
        <taxon>Verophasmatodea</taxon>
        <taxon>Anareolatae</taxon>
        <taxon>Phasmatidae</taxon>
        <taxon>Eurycanthinae</taxon>
        <taxon>Dryococelus</taxon>
    </lineage>
</organism>
<protein>
    <submittedName>
        <fullName evidence="2">Uncharacterized protein</fullName>
    </submittedName>
</protein>
<feature type="compositionally biased region" description="Basic and acidic residues" evidence="1">
    <location>
        <begin position="295"/>
        <end position="311"/>
    </location>
</feature>
<dbReference type="Proteomes" id="UP001159363">
    <property type="component" value="Chromosome 3"/>
</dbReference>
<feature type="compositionally biased region" description="Basic and acidic residues" evidence="1">
    <location>
        <begin position="219"/>
        <end position="236"/>
    </location>
</feature>
<comment type="caution">
    <text evidence="2">The sequence shown here is derived from an EMBL/GenBank/DDBJ whole genome shotgun (WGS) entry which is preliminary data.</text>
</comment>
<feature type="region of interest" description="Disordered" evidence="1">
    <location>
        <begin position="205"/>
        <end position="245"/>
    </location>
</feature>
<reference evidence="2 3" key="1">
    <citation type="submission" date="2023-02" db="EMBL/GenBank/DDBJ databases">
        <title>LHISI_Scaffold_Assembly.</title>
        <authorList>
            <person name="Stuart O.P."/>
            <person name="Cleave R."/>
            <person name="Magrath M.J.L."/>
            <person name="Mikheyev A.S."/>
        </authorList>
    </citation>
    <scope>NUCLEOTIDE SEQUENCE [LARGE SCALE GENOMIC DNA]</scope>
    <source>
        <strain evidence="2">Daus_M_001</strain>
        <tissue evidence="2">Leg muscle</tissue>
    </source>
</reference>
<feature type="region of interest" description="Disordered" evidence="1">
    <location>
        <begin position="285"/>
        <end position="390"/>
    </location>
</feature>
<sequence>MEQPSLFPRLVERVPLAGPDCLNYCVHGFCLSARACSGGDTNLRHVHAIVPVCLGTCSVCNVRHGRHVKQLLSCTHRLRGSNHTFSKTVSTPFPTRQPEPHLLSSSQGNLAHFSPTCVPLIKSTAHDFRTKLCVRLLQRVHVFVTASRRKLLMSSRGPVHQHRFGAFKAEKEGGATDVPTLIHARRAASPSLRCTIQIIQDDSKLHRQTSGGGSARRAVSRDACKGGGVDVHEVGKGGKGGLISGALPRRHSFIMALPDKVVHRPGLARLFSGLIAFGRGQGKRAQLTHPRLRSHHELGGGRGAGSRERSHNPSPTPLRSGPNVPATPPPPPPTNNPSPKQPPAANWPRPGESPCKSLPSLMSPPPPSPQPSFTALHPSHNKHAQGGRYPSRNRHLRFYFSLTYVLTCPPIGCRLNTQHLSANQQWRDERNLRRIFEACMLTSQKRNGIAVLSMSACSFSHWLCEALGTVPLLVPLHQGRYVSGEVIKERYCLREPLQCELELPAIKNQVALNEPERVDDYMLHSENSLNPEGKGSESTVTSAEPLIRLHARDVGPFFCYTAISRCHTWEKLQWRLCVFSLPARLYTTIHFTRDVNTRTSNLPLGAGSQECICRARRVAVNVLTHQAPCRAFRSPNPLPLLPVLGFSQNGNRAGRCRWSAGFLGDLPFPPPLHFGAQPYSPHFTLIGSQDLDVERRPNLFTRPPPFVRHPCRMSRRKRNALVRPTCRRIPRATIELSICHIGGAEERARNPPTTGRPPYP</sequence>
<accession>A0ABQ9HVB1</accession>
<feature type="compositionally biased region" description="Polar residues" evidence="1">
    <location>
        <begin position="85"/>
        <end position="94"/>
    </location>
</feature>
<evidence type="ECO:0000313" key="3">
    <source>
        <dbReference type="Proteomes" id="UP001159363"/>
    </source>
</evidence>
<dbReference type="EMBL" id="JARBHB010000003">
    <property type="protein sequence ID" value="KAJ8888187.1"/>
    <property type="molecule type" value="Genomic_DNA"/>
</dbReference>
<keyword evidence="3" id="KW-1185">Reference proteome</keyword>
<gene>
    <name evidence="2" type="ORF">PR048_007674</name>
</gene>
<feature type="region of interest" description="Disordered" evidence="1">
    <location>
        <begin position="85"/>
        <end position="105"/>
    </location>
</feature>
<evidence type="ECO:0000313" key="2">
    <source>
        <dbReference type="EMBL" id="KAJ8888187.1"/>
    </source>
</evidence>
<feature type="compositionally biased region" description="Basic residues" evidence="1">
    <location>
        <begin position="379"/>
        <end position="390"/>
    </location>
</feature>
<feature type="compositionally biased region" description="Pro residues" evidence="1">
    <location>
        <begin position="325"/>
        <end position="342"/>
    </location>
</feature>
<proteinExistence type="predicted"/>
<evidence type="ECO:0000256" key="1">
    <source>
        <dbReference type="SAM" id="MobiDB-lite"/>
    </source>
</evidence>